<evidence type="ECO:0000256" key="12">
    <source>
        <dbReference type="PROSITE-ProRule" id="PRU00169"/>
    </source>
</evidence>
<dbReference type="SUPFAM" id="SSF55874">
    <property type="entry name" value="ATPase domain of HSP90 chaperone/DNA topoisomerase II/histidine kinase"/>
    <property type="match status" value="1"/>
</dbReference>
<feature type="domain" description="Histidine kinase" evidence="13">
    <location>
        <begin position="1"/>
        <end position="189"/>
    </location>
</feature>
<evidence type="ECO:0000256" key="2">
    <source>
        <dbReference type="ARBA" id="ARBA00004236"/>
    </source>
</evidence>
<keyword evidence="8" id="KW-0418">Kinase</keyword>
<dbReference type="GO" id="GO:0000155">
    <property type="term" value="F:phosphorelay sensor kinase activity"/>
    <property type="evidence" value="ECO:0007669"/>
    <property type="project" value="TreeGrafter"/>
</dbReference>
<evidence type="ECO:0000256" key="1">
    <source>
        <dbReference type="ARBA" id="ARBA00000085"/>
    </source>
</evidence>
<dbReference type="PRINTS" id="PR00344">
    <property type="entry name" value="BCTRLSENSOR"/>
</dbReference>
<dbReference type="InterPro" id="IPR011006">
    <property type="entry name" value="CheY-like_superfamily"/>
</dbReference>
<feature type="domain" description="Response regulatory" evidence="14">
    <location>
        <begin position="214"/>
        <end position="331"/>
    </location>
</feature>
<dbReference type="Gene3D" id="3.30.565.10">
    <property type="entry name" value="Histidine kinase-like ATPase, C-terminal domain"/>
    <property type="match status" value="1"/>
</dbReference>
<dbReference type="InterPro" id="IPR001789">
    <property type="entry name" value="Sig_transdc_resp-reg_receiver"/>
</dbReference>
<dbReference type="InterPro" id="IPR005467">
    <property type="entry name" value="His_kinase_dom"/>
</dbReference>
<protein>
    <recommendedName>
        <fullName evidence="3">histidine kinase</fullName>
        <ecNumber evidence="3">2.7.13.3</ecNumber>
    </recommendedName>
</protein>
<dbReference type="CDD" id="cd16922">
    <property type="entry name" value="HATPase_EvgS-ArcB-TorS-like"/>
    <property type="match status" value="1"/>
</dbReference>
<dbReference type="EMBL" id="CADCWM010001132">
    <property type="protein sequence ID" value="CAA9588839.1"/>
    <property type="molecule type" value="Genomic_DNA"/>
</dbReference>
<dbReference type="SUPFAM" id="SSF52172">
    <property type="entry name" value="CheY-like"/>
    <property type="match status" value="1"/>
</dbReference>
<keyword evidence="9" id="KW-0067">ATP-binding</keyword>
<proteinExistence type="predicted"/>
<dbReference type="SMART" id="SM00387">
    <property type="entry name" value="HATPase_c"/>
    <property type="match status" value="1"/>
</dbReference>
<dbReference type="PROSITE" id="PS50109">
    <property type="entry name" value="HIS_KIN"/>
    <property type="match status" value="1"/>
</dbReference>
<evidence type="ECO:0000256" key="8">
    <source>
        <dbReference type="ARBA" id="ARBA00022777"/>
    </source>
</evidence>
<comment type="catalytic activity">
    <reaction evidence="1">
        <text>ATP + protein L-histidine = ADP + protein N-phospho-L-histidine.</text>
        <dbReference type="EC" id="2.7.13.3"/>
    </reaction>
</comment>
<evidence type="ECO:0000256" key="11">
    <source>
        <dbReference type="ARBA" id="ARBA00023136"/>
    </source>
</evidence>
<name>A0A6J4VXR9_9BACT</name>
<dbReference type="PROSITE" id="PS50110">
    <property type="entry name" value="RESPONSE_REGULATORY"/>
    <property type="match status" value="1"/>
</dbReference>
<dbReference type="PANTHER" id="PTHR43047">
    <property type="entry name" value="TWO-COMPONENT HISTIDINE PROTEIN KINASE"/>
    <property type="match status" value="1"/>
</dbReference>
<evidence type="ECO:0000259" key="14">
    <source>
        <dbReference type="PROSITE" id="PS50110"/>
    </source>
</evidence>
<keyword evidence="10" id="KW-0902">Two-component regulatory system</keyword>
<evidence type="ECO:0000259" key="13">
    <source>
        <dbReference type="PROSITE" id="PS50109"/>
    </source>
</evidence>
<dbReference type="GO" id="GO:0005524">
    <property type="term" value="F:ATP binding"/>
    <property type="evidence" value="ECO:0007669"/>
    <property type="project" value="UniProtKB-KW"/>
</dbReference>
<dbReference type="InterPro" id="IPR003594">
    <property type="entry name" value="HATPase_dom"/>
</dbReference>
<evidence type="ECO:0000256" key="6">
    <source>
        <dbReference type="ARBA" id="ARBA00022679"/>
    </source>
</evidence>
<dbReference type="FunFam" id="3.30.565.10:FF:000023">
    <property type="entry name" value="PAS domain-containing sensor histidine kinase"/>
    <property type="match status" value="1"/>
</dbReference>
<organism evidence="15">
    <name type="scientific">uncultured Thermomicrobiales bacterium</name>
    <dbReference type="NCBI Taxonomy" id="1645740"/>
    <lineage>
        <taxon>Bacteria</taxon>
        <taxon>Pseudomonadati</taxon>
        <taxon>Thermomicrobiota</taxon>
        <taxon>Thermomicrobia</taxon>
        <taxon>Thermomicrobiales</taxon>
        <taxon>environmental samples</taxon>
    </lineage>
</organism>
<dbReference type="SMART" id="SM00448">
    <property type="entry name" value="REC"/>
    <property type="match status" value="1"/>
</dbReference>
<dbReference type="EC" id="2.7.13.3" evidence="3"/>
<keyword evidence="4" id="KW-1003">Cell membrane</keyword>
<evidence type="ECO:0000256" key="3">
    <source>
        <dbReference type="ARBA" id="ARBA00012438"/>
    </source>
</evidence>
<comment type="subcellular location">
    <subcellularLocation>
        <location evidence="2">Cell membrane</location>
    </subcellularLocation>
</comment>
<feature type="non-terminal residue" evidence="15">
    <location>
        <position position="1"/>
    </location>
</feature>
<sequence>RKSIDHILRGGWHLLTLINEVLDITRIEAGHMDLSPEPVLVSQVCQETLALIEPLATERGIRLAGGVGEECGWHVVADQQRLKQVLLNLLSNAVKYNNAGGGVTLSCEKVGGGQLRVGVRDSGPGIAPDKLARLFTPFERLGAEATGVEGTGLGLALSKRLVEAMRGTIGVDSTVGEGSTFWVEFPLADGPLAGLGRVEEEAPSLAARHGAARTVLYIEDNLSNLSLVEHLLEQRPGIALLTAMQGGFGLHIARERQPDLILLDLNLPDMAGAEVLRLLRDDPRTSVIPVVVISADATPGRIERLLAAGATAYATKPLEVRRFLAILDEALGEGERV</sequence>
<keyword evidence="11" id="KW-0472">Membrane</keyword>
<feature type="modified residue" description="4-aspartylphosphate" evidence="12">
    <location>
        <position position="264"/>
    </location>
</feature>
<evidence type="ECO:0000256" key="10">
    <source>
        <dbReference type="ARBA" id="ARBA00023012"/>
    </source>
</evidence>
<keyword evidence="6" id="KW-0808">Transferase</keyword>
<evidence type="ECO:0000256" key="4">
    <source>
        <dbReference type="ARBA" id="ARBA00022475"/>
    </source>
</evidence>
<dbReference type="InterPro" id="IPR036890">
    <property type="entry name" value="HATPase_C_sf"/>
</dbReference>
<dbReference type="Pfam" id="PF02518">
    <property type="entry name" value="HATPase_c"/>
    <property type="match status" value="1"/>
</dbReference>
<dbReference type="PANTHER" id="PTHR43047:SF72">
    <property type="entry name" value="OSMOSENSING HISTIDINE PROTEIN KINASE SLN1"/>
    <property type="match status" value="1"/>
</dbReference>
<keyword evidence="7" id="KW-0547">Nucleotide-binding</keyword>
<evidence type="ECO:0000256" key="7">
    <source>
        <dbReference type="ARBA" id="ARBA00022741"/>
    </source>
</evidence>
<dbReference type="AlphaFoldDB" id="A0A6J4VXR9"/>
<evidence type="ECO:0000313" key="15">
    <source>
        <dbReference type="EMBL" id="CAA9588839.1"/>
    </source>
</evidence>
<evidence type="ECO:0000256" key="5">
    <source>
        <dbReference type="ARBA" id="ARBA00022553"/>
    </source>
</evidence>
<evidence type="ECO:0000256" key="9">
    <source>
        <dbReference type="ARBA" id="ARBA00022840"/>
    </source>
</evidence>
<keyword evidence="5 12" id="KW-0597">Phosphoprotein</keyword>
<dbReference type="GO" id="GO:0005886">
    <property type="term" value="C:plasma membrane"/>
    <property type="evidence" value="ECO:0007669"/>
    <property type="project" value="UniProtKB-SubCell"/>
</dbReference>
<reference evidence="15" key="1">
    <citation type="submission" date="2020-02" db="EMBL/GenBank/DDBJ databases">
        <authorList>
            <person name="Meier V. D."/>
        </authorList>
    </citation>
    <scope>NUCLEOTIDE SEQUENCE</scope>
    <source>
        <strain evidence="15">AVDCRST_MAG88</strain>
    </source>
</reference>
<dbReference type="InterPro" id="IPR004358">
    <property type="entry name" value="Sig_transdc_His_kin-like_C"/>
</dbReference>
<dbReference type="Gene3D" id="3.40.50.2300">
    <property type="match status" value="1"/>
</dbReference>
<dbReference type="GO" id="GO:0009927">
    <property type="term" value="F:histidine phosphotransfer kinase activity"/>
    <property type="evidence" value="ECO:0007669"/>
    <property type="project" value="TreeGrafter"/>
</dbReference>
<dbReference type="Pfam" id="PF00072">
    <property type="entry name" value="Response_reg"/>
    <property type="match status" value="1"/>
</dbReference>
<accession>A0A6J4VXR9</accession>
<gene>
    <name evidence="15" type="ORF">AVDCRST_MAG88-4456</name>
</gene>